<proteinExistence type="predicted"/>
<dbReference type="AlphaFoldDB" id="A0A379G6Z0"/>
<dbReference type="OrthoDB" id="6454803at2"/>
<dbReference type="GO" id="GO:0016020">
    <property type="term" value="C:membrane"/>
    <property type="evidence" value="ECO:0007669"/>
    <property type="project" value="UniProtKB-SubCell"/>
</dbReference>
<dbReference type="InterPro" id="IPR045584">
    <property type="entry name" value="Pilin-like"/>
</dbReference>
<keyword evidence="2" id="KW-0472">Membrane</keyword>
<dbReference type="RefSeq" id="WP_115164668.1">
    <property type="nucleotide sequence ID" value="NZ_AP018946.1"/>
</dbReference>
<comment type="subcellular location">
    <subcellularLocation>
        <location evidence="1">Membrane</location>
        <topology evidence="1">Single-pass membrane protein</topology>
    </subcellularLocation>
</comment>
<keyword evidence="2" id="KW-0812">Transmembrane</keyword>
<name>A0A379G6Z0_9GAMM</name>
<organism evidence="3 4">
    <name type="scientific">Providencia rustigianii</name>
    <dbReference type="NCBI Taxonomy" id="158850"/>
    <lineage>
        <taxon>Bacteria</taxon>
        <taxon>Pseudomonadati</taxon>
        <taxon>Pseudomonadota</taxon>
        <taxon>Gammaproteobacteria</taxon>
        <taxon>Enterobacterales</taxon>
        <taxon>Morganellaceae</taxon>
        <taxon>Providencia</taxon>
    </lineage>
</organism>
<evidence type="ECO:0000256" key="2">
    <source>
        <dbReference type="SAM" id="Phobius"/>
    </source>
</evidence>
<dbReference type="Proteomes" id="UP000255129">
    <property type="component" value="Unassembled WGS sequence"/>
</dbReference>
<feature type="transmembrane region" description="Helical" evidence="2">
    <location>
        <begin position="21"/>
        <end position="42"/>
    </location>
</feature>
<dbReference type="InterPro" id="IPR012902">
    <property type="entry name" value="N_methyl_site"/>
</dbReference>
<evidence type="ECO:0000313" key="3">
    <source>
        <dbReference type="EMBL" id="SUC36651.1"/>
    </source>
</evidence>
<dbReference type="SUPFAM" id="SSF54523">
    <property type="entry name" value="Pili subunits"/>
    <property type="match status" value="1"/>
</dbReference>
<dbReference type="Pfam" id="PF07963">
    <property type="entry name" value="N_methyl"/>
    <property type="match status" value="1"/>
</dbReference>
<evidence type="ECO:0000313" key="4">
    <source>
        <dbReference type="Proteomes" id="UP000255129"/>
    </source>
</evidence>
<sequence length="168" mass="19280">MMAIITGNKYRHISHEQGFTLVEILVVLFICSLVVLPALSHWQQQLQRLRLIDAARQTVEFIYSSLMEGIYLNQQRILVINSETKHWRLQIKNAETEQNISQFSGDRFPDIKLKKSSRQSVNLYGRQGTSRAFRIELGNQTEHITVFMSAAGRVRSCSYQKIAGVPPC</sequence>
<keyword evidence="2" id="KW-1133">Transmembrane helix</keyword>
<protein>
    <submittedName>
        <fullName evidence="3">Tfp pilus assembly protein FimT</fullName>
    </submittedName>
</protein>
<evidence type="ECO:0000256" key="1">
    <source>
        <dbReference type="ARBA" id="ARBA00004167"/>
    </source>
</evidence>
<accession>A0A379G6Z0</accession>
<dbReference type="EMBL" id="UGUA01000002">
    <property type="protein sequence ID" value="SUC36651.1"/>
    <property type="molecule type" value="Genomic_DNA"/>
</dbReference>
<dbReference type="NCBIfam" id="TIGR02532">
    <property type="entry name" value="IV_pilin_GFxxxE"/>
    <property type="match status" value="1"/>
</dbReference>
<gene>
    <name evidence="3" type="ORF">NCTC12026_03088</name>
</gene>
<reference evidence="3 4" key="1">
    <citation type="submission" date="2018-06" db="EMBL/GenBank/DDBJ databases">
        <authorList>
            <consortium name="Pathogen Informatics"/>
            <person name="Doyle S."/>
        </authorList>
    </citation>
    <scope>NUCLEOTIDE SEQUENCE [LARGE SCALE GENOMIC DNA]</scope>
    <source>
        <strain evidence="3 4">NCTC12026</strain>
    </source>
</reference>